<evidence type="ECO:0000313" key="3">
    <source>
        <dbReference type="EMBL" id="RXW20104.1"/>
    </source>
</evidence>
<comment type="caution">
    <text evidence="3">The sequence shown here is derived from an EMBL/GenBank/DDBJ whole genome shotgun (WGS) entry which is preliminary data.</text>
</comment>
<sequence>MNSSSNDGWKLLLENTAPNALHDSRQRFDPPKCDEDTRVEVIDEIVNWMQDRDSPQRLLCMTGAAGAGKSALQQTIAETCESNDTLGSAYFFSASDSTRNTIATVIPTIAYQLGLKNPVLKSLINSAIEEDPLLFSKSLQVQTMALIVKPVSRICGRTDARALPHAILIDGLDECRDEGQQTELLTVIKTCLLNNSNLPFRIFLASRPELAIRTELEPGGCLHGKVYHIHLNDEYDATDDIRRYLWRRLRDIGRRSRDPRARSAEWPDSLTVDRIVTAASGQFIFAATVIKYISEPRGSPVDRLETVVTWTDWLTSKTKSFEVLDVIYTQVLSTAKSAYEAVDTNDKHDFLLLLNAHASNVYGPDTVSVDVFDRVLGLGHKTHELLISDLHSLVTTKVTKPGEGENPQTRLHFYHKSFVDFIYAEERAKDLYVDPERVYAHVAACCVKHISDYSPRFVPPSTDSGYLSKENADDHEFVLIAYKKLKRALEGLAGTNLETTKQLLMELTRVRGWEKFDHWILHQLRSRKDNKWGLAFGVSEEFEPFSRLLDLLEDNFETGQDPEFDSLFLTMKTYVDKWVNEMRNLVV</sequence>
<name>A0A4Q2DME3_9AGAR</name>
<dbReference type="EMBL" id="SDEE01000166">
    <property type="protein sequence ID" value="RXW20104.1"/>
    <property type="molecule type" value="Genomic_DNA"/>
</dbReference>
<dbReference type="Pfam" id="PF24883">
    <property type="entry name" value="NPHP3_N"/>
    <property type="match status" value="1"/>
</dbReference>
<dbReference type="Proteomes" id="UP000290288">
    <property type="component" value="Unassembled WGS sequence"/>
</dbReference>
<accession>A0A4Q2DME3</accession>
<dbReference type="Gene3D" id="3.40.50.300">
    <property type="entry name" value="P-loop containing nucleotide triphosphate hydrolases"/>
    <property type="match status" value="1"/>
</dbReference>
<keyword evidence="4" id="KW-1185">Reference proteome</keyword>
<reference evidence="3 4" key="1">
    <citation type="submission" date="2019-01" db="EMBL/GenBank/DDBJ databases">
        <title>Draft genome sequence of Psathyrella aberdarensis IHI B618.</title>
        <authorList>
            <person name="Buettner E."/>
            <person name="Kellner H."/>
        </authorList>
    </citation>
    <scope>NUCLEOTIDE SEQUENCE [LARGE SCALE GENOMIC DNA]</scope>
    <source>
        <strain evidence="3 4">IHI B618</strain>
    </source>
</reference>
<dbReference type="STRING" id="2316362.A0A4Q2DME3"/>
<dbReference type="InterPro" id="IPR056884">
    <property type="entry name" value="NPHP3-like_N"/>
</dbReference>
<dbReference type="SUPFAM" id="SSF52540">
    <property type="entry name" value="P-loop containing nucleoside triphosphate hydrolases"/>
    <property type="match status" value="1"/>
</dbReference>
<dbReference type="InterPro" id="IPR027417">
    <property type="entry name" value="P-loop_NTPase"/>
</dbReference>
<dbReference type="PANTHER" id="PTHR10039:SF14">
    <property type="entry name" value="NACHT DOMAIN-CONTAINING PROTEIN"/>
    <property type="match status" value="1"/>
</dbReference>
<proteinExistence type="predicted"/>
<dbReference type="AlphaFoldDB" id="A0A4Q2DME3"/>
<evidence type="ECO:0000259" key="2">
    <source>
        <dbReference type="Pfam" id="PF24883"/>
    </source>
</evidence>
<evidence type="ECO:0000313" key="4">
    <source>
        <dbReference type="Proteomes" id="UP000290288"/>
    </source>
</evidence>
<dbReference type="OrthoDB" id="3027122at2759"/>
<feature type="domain" description="Nephrocystin 3-like N-terminal" evidence="2">
    <location>
        <begin position="44"/>
        <end position="207"/>
    </location>
</feature>
<gene>
    <name evidence="3" type="ORF">EST38_g5737</name>
</gene>
<dbReference type="PANTHER" id="PTHR10039">
    <property type="entry name" value="AMELOGENIN"/>
    <property type="match status" value="1"/>
</dbReference>
<evidence type="ECO:0000256" key="1">
    <source>
        <dbReference type="ARBA" id="ARBA00022737"/>
    </source>
</evidence>
<organism evidence="3 4">
    <name type="scientific">Candolleomyces aberdarensis</name>
    <dbReference type="NCBI Taxonomy" id="2316362"/>
    <lineage>
        <taxon>Eukaryota</taxon>
        <taxon>Fungi</taxon>
        <taxon>Dikarya</taxon>
        <taxon>Basidiomycota</taxon>
        <taxon>Agaricomycotina</taxon>
        <taxon>Agaricomycetes</taxon>
        <taxon>Agaricomycetidae</taxon>
        <taxon>Agaricales</taxon>
        <taxon>Agaricineae</taxon>
        <taxon>Psathyrellaceae</taxon>
        <taxon>Candolleomyces</taxon>
    </lineage>
</organism>
<protein>
    <recommendedName>
        <fullName evidence="2">Nephrocystin 3-like N-terminal domain-containing protein</fullName>
    </recommendedName>
</protein>
<keyword evidence="1" id="KW-0677">Repeat</keyword>